<feature type="chain" id="PRO_5039170380" description="DUF4878 domain-containing protein" evidence="1">
    <location>
        <begin position="23"/>
        <end position="203"/>
    </location>
</feature>
<organism evidence="2 3">
    <name type="scientific">Candidatus Coprovicinus avistercoris</name>
    <dbReference type="NCBI Taxonomy" id="2840754"/>
    <lineage>
        <taxon>Bacteria</taxon>
        <taxon>Bacillati</taxon>
        <taxon>Actinomycetota</taxon>
        <taxon>Coriobacteriia</taxon>
        <taxon>Coriobacteriales</taxon>
        <taxon>Coriobacteriaceae</taxon>
        <taxon>Coriobacteriaceae incertae sedis</taxon>
        <taxon>Candidatus Coprovicinus</taxon>
    </lineage>
</organism>
<evidence type="ECO:0000256" key="1">
    <source>
        <dbReference type="SAM" id="SignalP"/>
    </source>
</evidence>
<comment type="caution">
    <text evidence="2">The sequence shown here is derived from an EMBL/GenBank/DDBJ whole genome shotgun (WGS) entry which is preliminary data.</text>
</comment>
<dbReference type="Gene3D" id="3.10.450.50">
    <property type="match status" value="1"/>
</dbReference>
<keyword evidence="1" id="KW-0732">Signal</keyword>
<evidence type="ECO:0000313" key="3">
    <source>
        <dbReference type="Proteomes" id="UP000824078"/>
    </source>
</evidence>
<dbReference type="PROSITE" id="PS51257">
    <property type="entry name" value="PROKAR_LIPOPROTEIN"/>
    <property type="match status" value="1"/>
</dbReference>
<proteinExistence type="predicted"/>
<dbReference type="EMBL" id="DVMQ01000006">
    <property type="protein sequence ID" value="HIU23640.1"/>
    <property type="molecule type" value="Genomic_DNA"/>
</dbReference>
<dbReference type="Proteomes" id="UP000824078">
    <property type="component" value="Unassembled WGS sequence"/>
</dbReference>
<dbReference type="AlphaFoldDB" id="A0A9D1HYL1"/>
<reference evidence="2" key="1">
    <citation type="submission" date="2020-10" db="EMBL/GenBank/DDBJ databases">
        <authorList>
            <person name="Gilroy R."/>
        </authorList>
    </citation>
    <scope>NUCLEOTIDE SEQUENCE</scope>
    <source>
        <strain evidence="2">ChiHjej12B11-29160</strain>
    </source>
</reference>
<evidence type="ECO:0008006" key="4">
    <source>
        <dbReference type="Google" id="ProtNLM"/>
    </source>
</evidence>
<feature type="signal peptide" evidence="1">
    <location>
        <begin position="1"/>
        <end position="22"/>
    </location>
</feature>
<name>A0A9D1HYL1_9ACTN</name>
<gene>
    <name evidence="2" type="ORF">IAD17_01790</name>
</gene>
<evidence type="ECO:0000313" key="2">
    <source>
        <dbReference type="EMBL" id="HIU23640.1"/>
    </source>
</evidence>
<sequence length="203" mass="21597">MKKMDKASVSIRTLLGAALASAMLVGSLALTGCGGTSSGESADAAAEAAAAPEEVAEEFVQALFDGDGETMWNLMSPEMRDAALEQEDMTEEEAIDELSDMGKSNMGSVEDYIDSIEVTEQGSTDLNEDEIADLVEAYDSDYDIQINVSAAKEVDLEVKLVLNSDGEDLIGDNLSDDDLTTDVSLVVVQIDGQWYVEPTGMSM</sequence>
<reference evidence="2" key="2">
    <citation type="journal article" date="2021" name="PeerJ">
        <title>Extensive microbial diversity within the chicken gut microbiome revealed by metagenomics and culture.</title>
        <authorList>
            <person name="Gilroy R."/>
            <person name="Ravi A."/>
            <person name="Getino M."/>
            <person name="Pursley I."/>
            <person name="Horton D.L."/>
            <person name="Alikhan N.F."/>
            <person name="Baker D."/>
            <person name="Gharbi K."/>
            <person name="Hall N."/>
            <person name="Watson M."/>
            <person name="Adriaenssens E.M."/>
            <person name="Foster-Nyarko E."/>
            <person name="Jarju S."/>
            <person name="Secka A."/>
            <person name="Antonio M."/>
            <person name="Oren A."/>
            <person name="Chaudhuri R.R."/>
            <person name="La Ragione R."/>
            <person name="Hildebrand F."/>
            <person name="Pallen M.J."/>
        </authorList>
    </citation>
    <scope>NUCLEOTIDE SEQUENCE</scope>
    <source>
        <strain evidence="2">ChiHjej12B11-29160</strain>
    </source>
</reference>
<accession>A0A9D1HYL1</accession>
<protein>
    <recommendedName>
        <fullName evidence="4">DUF4878 domain-containing protein</fullName>
    </recommendedName>
</protein>